<dbReference type="SUPFAM" id="SSF56112">
    <property type="entry name" value="Protein kinase-like (PK-like)"/>
    <property type="match status" value="1"/>
</dbReference>
<dbReference type="Proteomes" id="UP000075714">
    <property type="component" value="Unassembled WGS sequence"/>
</dbReference>
<organism evidence="4 5">
    <name type="scientific">Gonium pectorale</name>
    <name type="common">Green alga</name>
    <dbReference type="NCBI Taxonomy" id="33097"/>
    <lineage>
        <taxon>Eukaryota</taxon>
        <taxon>Viridiplantae</taxon>
        <taxon>Chlorophyta</taxon>
        <taxon>core chlorophytes</taxon>
        <taxon>Chlorophyceae</taxon>
        <taxon>CS clade</taxon>
        <taxon>Chlamydomonadales</taxon>
        <taxon>Volvocaceae</taxon>
        <taxon>Gonium</taxon>
    </lineage>
</organism>
<comment type="caution">
    <text evidence="4">The sequence shown here is derived from an EMBL/GenBank/DDBJ whole genome shotgun (WGS) entry which is preliminary data.</text>
</comment>
<keyword evidence="5" id="KW-1185">Reference proteome</keyword>
<accession>A0A150GNB9</accession>
<protein>
    <recommendedName>
        <fullName evidence="3">Protein kinase domain-containing protein</fullName>
    </recommendedName>
</protein>
<sequence>MDADDDAGQRSRERDRILKWAGGMADAFQQLDTMPFGVGVGMRLISRFLQQVRETDLLEPAVQNLAIEVILMKELLLTVEQRREEAQALAAAEAAVSADDPIVRHQKYWESKAGMTHTIQLRLGLRAACSAIVVYKSAEKYKLGSINLGWLKKFLGAQGLAITLSDATAQLQRARDQFCQAILVNKALGEYVAESVAQLRAQQEGNLAPGGSILLKGHGLRARLYTMDAELNKKAKALLKRQEQQQQPDTANNTEFDPNEWEDLLEGPRMCMAMTDKLIPCRRNAMEAFIVYSDTYTQEQQQDIGASIWWRSPVSDSRLVGTFEYMDPEYLRSGEYSARSDVYALGMVLLQLLQGRGGSQVVATVETARKQPLGFAPIIDPRAGPWPAAEAVAFADLALRCVEYRRQDRPDLRREPARLRTAGPAGHQAGWEG</sequence>
<keyword evidence="1" id="KW-0833">Ubl conjugation pathway</keyword>
<dbReference type="STRING" id="33097.A0A150GNB9"/>
<dbReference type="EMBL" id="LSYV01000014">
    <property type="protein sequence ID" value="KXZ51278.1"/>
    <property type="molecule type" value="Genomic_DNA"/>
</dbReference>
<feature type="region of interest" description="Disordered" evidence="2">
    <location>
        <begin position="413"/>
        <end position="433"/>
    </location>
</feature>
<dbReference type="GO" id="GO:0005524">
    <property type="term" value="F:ATP binding"/>
    <property type="evidence" value="ECO:0007669"/>
    <property type="project" value="InterPro"/>
</dbReference>
<evidence type="ECO:0000313" key="5">
    <source>
        <dbReference type="Proteomes" id="UP000075714"/>
    </source>
</evidence>
<dbReference type="Gene3D" id="1.10.510.10">
    <property type="entry name" value="Transferase(Phosphotransferase) domain 1"/>
    <property type="match status" value="1"/>
</dbReference>
<dbReference type="Pfam" id="PF00069">
    <property type="entry name" value="Pkinase"/>
    <property type="match status" value="1"/>
</dbReference>
<dbReference type="InterPro" id="IPR000719">
    <property type="entry name" value="Prot_kinase_dom"/>
</dbReference>
<dbReference type="PANTHER" id="PTHR45647:SF139">
    <property type="entry name" value="OS02G0152300 PROTEIN"/>
    <property type="match status" value="1"/>
</dbReference>
<feature type="region of interest" description="Disordered" evidence="2">
    <location>
        <begin position="240"/>
        <end position="259"/>
    </location>
</feature>
<reference evidence="5" key="1">
    <citation type="journal article" date="2016" name="Nat. Commun.">
        <title>The Gonium pectorale genome demonstrates co-option of cell cycle regulation during the evolution of multicellularity.</title>
        <authorList>
            <person name="Hanschen E.R."/>
            <person name="Marriage T.N."/>
            <person name="Ferris P.J."/>
            <person name="Hamaji T."/>
            <person name="Toyoda A."/>
            <person name="Fujiyama A."/>
            <person name="Neme R."/>
            <person name="Noguchi H."/>
            <person name="Minakuchi Y."/>
            <person name="Suzuki M."/>
            <person name="Kawai-Toyooka H."/>
            <person name="Smith D.R."/>
            <person name="Sparks H."/>
            <person name="Anderson J."/>
            <person name="Bakaric R."/>
            <person name="Luria V."/>
            <person name="Karger A."/>
            <person name="Kirschner M.W."/>
            <person name="Durand P.M."/>
            <person name="Michod R.E."/>
            <person name="Nozaki H."/>
            <person name="Olson B.J."/>
        </authorList>
    </citation>
    <scope>NUCLEOTIDE SEQUENCE [LARGE SCALE GENOMIC DNA]</scope>
    <source>
        <strain evidence="5">NIES-2863</strain>
    </source>
</reference>
<dbReference type="PANTHER" id="PTHR45647">
    <property type="entry name" value="OS02G0152300 PROTEIN"/>
    <property type="match status" value="1"/>
</dbReference>
<name>A0A150GNB9_GONPE</name>
<gene>
    <name evidence="4" type="ORF">GPECTOR_13g765</name>
</gene>
<feature type="compositionally biased region" description="Polar residues" evidence="2">
    <location>
        <begin position="244"/>
        <end position="256"/>
    </location>
</feature>
<evidence type="ECO:0000313" key="4">
    <source>
        <dbReference type="EMBL" id="KXZ51278.1"/>
    </source>
</evidence>
<dbReference type="GO" id="GO:0004672">
    <property type="term" value="F:protein kinase activity"/>
    <property type="evidence" value="ECO:0007669"/>
    <property type="project" value="InterPro"/>
</dbReference>
<dbReference type="InterPro" id="IPR011009">
    <property type="entry name" value="Kinase-like_dom_sf"/>
</dbReference>
<dbReference type="InterPro" id="IPR051348">
    <property type="entry name" value="U-box_ubiquitin_ligases"/>
</dbReference>
<evidence type="ECO:0000256" key="1">
    <source>
        <dbReference type="ARBA" id="ARBA00022786"/>
    </source>
</evidence>
<feature type="domain" description="Protein kinase" evidence="3">
    <location>
        <begin position="303"/>
        <end position="410"/>
    </location>
</feature>
<dbReference type="OrthoDB" id="4062651at2759"/>
<evidence type="ECO:0000259" key="3">
    <source>
        <dbReference type="Pfam" id="PF00069"/>
    </source>
</evidence>
<evidence type="ECO:0000256" key="2">
    <source>
        <dbReference type="SAM" id="MobiDB-lite"/>
    </source>
</evidence>
<proteinExistence type="predicted"/>
<dbReference type="AlphaFoldDB" id="A0A150GNB9"/>